<evidence type="ECO:0000313" key="4">
    <source>
        <dbReference type="Proteomes" id="UP000509702"/>
    </source>
</evidence>
<protein>
    <submittedName>
        <fullName evidence="3">Fic family protein</fullName>
    </submittedName>
</protein>
<feature type="region of interest" description="Disordered" evidence="1">
    <location>
        <begin position="1"/>
        <end position="40"/>
    </location>
</feature>
<dbReference type="EMBL" id="CP054622">
    <property type="protein sequence ID" value="QKS54741.1"/>
    <property type="molecule type" value="Genomic_DNA"/>
</dbReference>
<dbReference type="OrthoDB" id="9813719at2"/>
<dbReference type="Pfam" id="PF02661">
    <property type="entry name" value="Fic"/>
    <property type="match status" value="1"/>
</dbReference>
<keyword evidence="4" id="KW-1185">Reference proteome</keyword>
<evidence type="ECO:0000259" key="2">
    <source>
        <dbReference type="PROSITE" id="PS51459"/>
    </source>
</evidence>
<organism evidence="3 4">
    <name type="scientific">Azospirillum oryzae</name>
    <dbReference type="NCBI Taxonomy" id="286727"/>
    <lineage>
        <taxon>Bacteria</taxon>
        <taxon>Pseudomonadati</taxon>
        <taxon>Pseudomonadota</taxon>
        <taxon>Alphaproteobacteria</taxon>
        <taxon>Rhodospirillales</taxon>
        <taxon>Azospirillaceae</taxon>
        <taxon>Azospirillum</taxon>
    </lineage>
</organism>
<dbReference type="Gene3D" id="1.10.3290.10">
    <property type="entry name" value="Fido-like domain"/>
    <property type="match status" value="1"/>
</dbReference>
<dbReference type="InterPro" id="IPR036597">
    <property type="entry name" value="Fido-like_dom_sf"/>
</dbReference>
<keyword evidence="3" id="KW-0614">Plasmid</keyword>
<geneLocation type="plasmid" evidence="3 4">
    <name>unnamed7</name>
</geneLocation>
<proteinExistence type="predicted"/>
<sequence length="239" mass="26123">MGEAKRRKMAEQKDSVAPDVSGLAGDVSNHSPWADDSENWEPEKHPDYNYLMPLRCAAIEARLLAASDADKRAFLADTRPVHAELYDGLTPLGRAEYAGTYRGTANSSIEHYWPAINLVINGSEQPPVVTAHPLEVDGKMNAYAAKISTLQTGRDKNTTYAAIVARWLEFNQIHPYANGNGHISRLMVTVMGALTGHPLANTWTIHPSPLTDDAKLALANSNTREGLLSLARFILAHSL</sequence>
<dbReference type="PROSITE" id="PS51459">
    <property type="entry name" value="FIDO"/>
    <property type="match status" value="1"/>
</dbReference>
<dbReference type="KEGG" id="aoz:HUE56_30030"/>
<dbReference type="InterPro" id="IPR003812">
    <property type="entry name" value="Fido"/>
</dbReference>
<evidence type="ECO:0000313" key="3">
    <source>
        <dbReference type="EMBL" id="QKS54741.1"/>
    </source>
</evidence>
<dbReference type="Proteomes" id="UP000509702">
    <property type="component" value="Plasmid unnamed7"/>
</dbReference>
<gene>
    <name evidence="3" type="ORF">HUE56_30030</name>
</gene>
<evidence type="ECO:0000256" key="1">
    <source>
        <dbReference type="SAM" id="MobiDB-lite"/>
    </source>
</evidence>
<accession>A0A6N1ASK5</accession>
<dbReference type="RefSeq" id="WP_109155047.1">
    <property type="nucleotide sequence ID" value="NZ_BSOV01000115.1"/>
</dbReference>
<dbReference type="SUPFAM" id="SSF140931">
    <property type="entry name" value="Fic-like"/>
    <property type="match status" value="1"/>
</dbReference>
<dbReference type="AlphaFoldDB" id="A0A6N1ASK5"/>
<name>A0A6N1ASK5_9PROT</name>
<feature type="domain" description="Fido" evidence="2">
    <location>
        <begin position="73"/>
        <end position="236"/>
    </location>
</feature>
<reference evidence="3 4" key="1">
    <citation type="submission" date="2020-06" db="EMBL/GenBank/DDBJ databases">
        <title>Complete genome of Azosprillum oryzae KACC14407.</title>
        <authorList>
            <person name="Kim M."/>
            <person name="Park Y.-J."/>
            <person name="Shin J.-H."/>
        </authorList>
    </citation>
    <scope>NUCLEOTIDE SEQUENCE [LARGE SCALE GENOMIC DNA]</scope>
    <source>
        <strain evidence="3 4">KACC 14407</strain>
        <plasmid evidence="3 4">unnamed7</plasmid>
    </source>
</reference>